<evidence type="ECO:0000256" key="1">
    <source>
        <dbReference type="SAM" id="MobiDB-lite"/>
    </source>
</evidence>
<dbReference type="Proteomes" id="UP001182556">
    <property type="component" value="Unassembled WGS sequence"/>
</dbReference>
<dbReference type="EMBL" id="JAODAN010000004">
    <property type="protein sequence ID" value="KAK1924589.1"/>
    <property type="molecule type" value="Genomic_DNA"/>
</dbReference>
<evidence type="ECO:0000313" key="2">
    <source>
        <dbReference type="EMBL" id="KAK1924589.1"/>
    </source>
</evidence>
<feature type="compositionally biased region" description="Basic residues" evidence="1">
    <location>
        <begin position="25"/>
        <end position="37"/>
    </location>
</feature>
<feature type="region of interest" description="Disordered" evidence="1">
    <location>
        <begin position="138"/>
        <end position="219"/>
    </location>
</feature>
<accession>A0AAD9FQZ9</accession>
<feature type="compositionally biased region" description="Basic residues" evidence="1">
    <location>
        <begin position="166"/>
        <end position="176"/>
    </location>
</feature>
<organism evidence="2 3">
    <name type="scientific">Papiliotrema laurentii</name>
    <name type="common">Cryptococcus laurentii</name>
    <dbReference type="NCBI Taxonomy" id="5418"/>
    <lineage>
        <taxon>Eukaryota</taxon>
        <taxon>Fungi</taxon>
        <taxon>Dikarya</taxon>
        <taxon>Basidiomycota</taxon>
        <taxon>Agaricomycotina</taxon>
        <taxon>Tremellomycetes</taxon>
        <taxon>Tremellales</taxon>
        <taxon>Rhynchogastremaceae</taxon>
        <taxon>Papiliotrema</taxon>
    </lineage>
</organism>
<keyword evidence="3" id="KW-1185">Reference proteome</keyword>
<name>A0AAD9FQZ9_PAPLA</name>
<gene>
    <name evidence="2" type="ORF">DB88DRAFT_509672</name>
</gene>
<protein>
    <submittedName>
        <fullName evidence="2">Uncharacterized protein</fullName>
    </submittedName>
</protein>
<sequence length="219" mass="24351">MARPDPIHAIIRSSVNEDDGSFVQRQRRQRWYIKKSATRPTKTKAGCAQRLRGRPTKRDEQLPTKTKTSVTEDEDWCARKRGWVATKSKDGSTDEDVGESASDAAIEHLDGFVDLQAAWARELGFFARRSLTKVGPMVSGWVPHRYRGPVSDDDDSPATEVEGVAVKRKPRQSGHRRSQDTDPIDEGGLRTTTRSPADEEETRGANYGGLEVSAQSSVQ</sequence>
<evidence type="ECO:0000313" key="3">
    <source>
        <dbReference type="Proteomes" id="UP001182556"/>
    </source>
</evidence>
<reference evidence="2" key="1">
    <citation type="submission" date="2023-02" db="EMBL/GenBank/DDBJ databases">
        <title>Identification and recombinant expression of a fungal hydrolase from Papiliotrema laurentii that hydrolyzes apple cutin and clears colloidal polyester polyurethane.</title>
        <authorList>
            <consortium name="DOE Joint Genome Institute"/>
            <person name="Roman V.A."/>
            <person name="Bojanowski C."/>
            <person name="Crable B.R."/>
            <person name="Wagner D.N."/>
            <person name="Hung C.S."/>
            <person name="Nadeau L.J."/>
            <person name="Schratz L."/>
            <person name="Haridas S."/>
            <person name="Pangilinan J."/>
            <person name="Lipzen A."/>
            <person name="Na H."/>
            <person name="Yan M."/>
            <person name="Ng V."/>
            <person name="Grigoriev I.V."/>
            <person name="Spatafora J.W."/>
            <person name="Barlow D."/>
            <person name="Biffinger J."/>
            <person name="Kelley-Loughnane N."/>
            <person name="Varaljay V.A."/>
            <person name="Crookes-Goodson W.J."/>
        </authorList>
    </citation>
    <scope>NUCLEOTIDE SEQUENCE</scope>
    <source>
        <strain evidence="2">5307AH</strain>
    </source>
</reference>
<comment type="caution">
    <text evidence="2">The sequence shown here is derived from an EMBL/GenBank/DDBJ whole genome shotgun (WGS) entry which is preliminary data.</text>
</comment>
<feature type="region of interest" description="Disordered" evidence="1">
    <location>
        <begin position="1"/>
        <end position="73"/>
    </location>
</feature>
<proteinExistence type="predicted"/>
<dbReference type="AlphaFoldDB" id="A0AAD9FQZ9"/>